<comment type="cofactor">
    <cofactor evidence="1">
        <name>Ca(2+)</name>
        <dbReference type="ChEBI" id="CHEBI:29108"/>
    </cofactor>
</comment>
<evidence type="ECO:0000256" key="8">
    <source>
        <dbReference type="SAM" id="SignalP"/>
    </source>
</evidence>
<dbReference type="PANTHER" id="PTHR14218">
    <property type="entry name" value="PROTEASE S8 TRIPEPTIDYL PEPTIDASE I CLN2"/>
    <property type="match status" value="1"/>
</dbReference>
<dbReference type="Pfam" id="PF00082">
    <property type="entry name" value="Peptidase_S8"/>
    <property type="match status" value="1"/>
</dbReference>
<evidence type="ECO:0000256" key="1">
    <source>
        <dbReference type="ARBA" id="ARBA00001913"/>
    </source>
</evidence>
<keyword evidence="2 10" id="KW-0645">Protease</keyword>
<keyword evidence="3" id="KW-0479">Metal-binding</keyword>
<dbReference type="SMART" id="SM00944">
    <property type="entry name" value="Pro-kuma_activ"/>
    <property type="match status" value="1"/>
</dbReference>
<reference evidence="10 11" key="1">
    <citation type="submission" date="2020-08" db="EMBL/GenBank/DDBJ databases">
        <title>Genomic Encyclopedia of Archaeal and Bacterial Type Strains, Phase II (KMG-II): from individual species to whole genera.</title>
        <authorList>
            <person name="Goeker M."/>
        </authorList>
    </citation>
    <scope>NUCLEOTIDE SEQUENCE [LARGE SCALE GENOMIC DNA]</scope>
    <source>
        <strain evidence="10 11">DSM 43850</strain>
    </source>
</reference>
<dbReference type="CDD" id="cd11377">
    <property type="entry name" value="Pro-peptidase_S53"/>
    <property type="match status" value="1"/>
</dbReference>
<protein>
    <submittedName>
        <fullName evidence="10">Subtilase family serine protease</fullName>
    </submittedName>
</protein>
<dbReference type="InterPro" id="IPR015366">
    <property type="entry name" value="S53_propep"/>
</dbReference>
<dbReference type="InterPro" id="IPR050819">
    <property type="entry name" value="Tripeptidyl-peptidase_I"/>
</dbReference>
<evidence type="ECO:0000256" key="5">
    <source>
        <dbReference type="ARBA" id="ARBA00022825"/>
    </source>
</evidence>
<sequence>MFVRLAVPVAALLLCATATSIAAPDSTSEVPGLAAQALPGAQDLGPASGQQRVALTLRSQDEIGLQRFLADPRHATLSSAQYQAAFGPSPAAERAVLDWARGAGLEVAHRPGSQVFSLQAAAPVMAGAFHTSVHRFRVAGLEVLGSTGPGRLPRQVAAVTAGLVGLAAALPAQTALRLNGDRVAAPADLHPMGPDEFAKFYAMPTTPTGKGQKIAVLGWTAMDGVVRDLAAFQDRYHLPRVPMTVDYVSGKPDSVNDQMEWDLDTQYATAMAPGLDEIHVYAARSNENSDLTTAFGKWADENTYPVGSASLGDCEQNAKDWVGALEPVLRKAEAQGQTLLAASGDDGTNCFGGVRDQRSYPASSPHAIAVGGTEITDITGHKVTGWHGSGGGNSALLDKPSWQDNAGGAFTGTKRGLPDLSFAATNYKIIDNGGDNTVAGTSASTPVVAGLLARVREKNPSLGFIGPKVYSVDRAVYTDITTGNNGKAAGPGWDYVTGLGEPIVTRWLDAMAGS</sequence>
<dbReference type="InterPro" id="IPR036852">
    <property type="entry name" value="Peptidase_S8/S53_dom_sf"/>
</dbReference>
<name>A0ABR6BBX1_9PSEU</name>
<comment type="caution">
    <text evidence="10">The sequence shown here is derived from an EMBL/GenBank/DDBJ whole genome shotgun (WGS) entry which is preliminary data.</text>
</comment>
<keyword evidence="8" id="KW-0732">Signal</keyword>
<keyword evidence="7" id="KW-0865">Zymogen</keyword>
<evidence type="ECO:0000313" key="11">
    <source>
        <dbReference type="Proteomes" id="UP000517916"/>
    </source>
</evidence>
<dbReference type="GO" id="GO:0006508">
    <property type="term" value="P:proteolysis"/>
    <property type="evidence" value="ECO:0007669"/>
    <property type="project" value="UniProtKB-KW"/>
</dbReference>
<dbReference type="GO" id="GO:0008233">
    <property type="term" value="F:peptidase activity"/>
    <property type="evidence" value="ECO:0007669"/>
    <property type="project" value="UniProtKB-KW"/>
</dbReference>
<feature type="chain" id="PRO_5046735611" evidence="8">
    <location>
        <begin position="23"/>
        <end position="514"/>
    </location>
</feature>
<keyword evidence="6" id="KW-0106">Calcium</keyword>
<evidence type="ECO:0000256" key="3">
    <source>
        <dbReference type="ARBA" id="ARBA00022723"/>
    </source>
</evidence>
<evidence type="ECO:0000256" key="7">
    <source>
        <dbReference type="ARBA" id="ARBA00023145"/>
    </source>
</evidence>
<dbReference type="InterPro" id="IPR000209">
    <property type="entry name" value="Peptidase_S8/S53_dom"/>
</dbReference>
<dbReference type="Pfam" id="PF09286">
    <property type="entry name" value="Pro-kuma_activ"/>
    <property type="match status" value="1"/>
</dbReference>
<evidence type="ECO:0000256" key="2">
    <source>
        <dbReference type="ARBA" id="ARBA00022670"/>
    </source>
</evidence>
<evidence type="ECO:0000256" key="6">
    <source>
        <dbReference type="ARBA" id="ARBA00022837"/>
    </source>
</evidence>
<keyword evidence="4" id="KW-0378">Hydrolase</keyword>
<dbReference type="Proteomes" id="UP000517916">
    <property type="component" value="Unassembled WGS sequence"/>
</dbReference>
<feature type="signal peptide" evidence="8">
    <location>
        <begin position="1"/>
        <end position="22"/>
    </location>
</feature>
<dbReference type="PROSITE" id="PS51695">
    <property type="entry name" value="SEDOLISIN"/>
    <property type="match status" value="1"/>
</dbReference>
<dbReference type="PROSITE" id="PS00138">
    <property type="entry name" value="SUBTILASE_SER"/>
    <property type="match status" value="1"/>
</dbReference>
<evidence type="ECO:0000256" key="4">
    <source>
        <dbReference type="ARBA" id="ARBA00022801"/>
    </source>
</evidence>
<dbReference type="SUPFAM" id="SSF52743">
    <property type="entry name" value="Subtilisin-like"/>
    <property type="match status" value="1"/>
</dbReference>
<dbReference type="InterPro" id="IPR023828">
    <property type="entry name" value="Peptidase_S8_Ser-AS"/>
</dbReference>
<evidence type="ECO:0000313" key="10">
    <source>
        <dbReference type="EMBL" id="MBA8924368.1"/>
    </source>
</evidence>
<accession>A0ABR6BBX1</accession>
<organism evidence="10 11">
    <name type="scientific">Kutzneria viridogrisea</name>
    <dbReference type="NCBI Taxonomy" id="47990"/>
    <lineage>
        <taxon>Bacteria</taxon>
        <taxon>Bacillati</taxon>
        <taxon>Actinomycetota</taxon>
        <taxon>Actinomycetes</taxon>
        <taxon>Pseudonocardiales</taxon>
        <taxon>Pseudonocardiaceae</taxon>
        <taxon>Kutzneria</taxon>
    </lineage>
</organism>
<dbReference type="InterPro" id="IPR030400">
    <property type="entry name" value="Sedolisin_dom"/>
</dbReference>
<dbReference type="PANTHER" id="PTHR14218:SF15">
    <property type="entry name" value="TRIPEPTIDYL-PEPTIDASE 1"/>
    <property type="match status" value="1"/>
</dbReference>
<gene>
    <name evidence="10" type="ORF">BC739_001565</name>
</gene>
<evidence type="ECO:0000259" key="9">
    <source>
        <dbReference type="PROSITE" id="PS51695"/>
    </source>
</evidence>
<dbReference type="Gene3D" id="3.40.50.200">
    <property type="entry name" value="Peptidase S8/S53 domain"/>
    <property type="match status" value="1"/>
</dbReference>
<dbReference type="EMBL" id="JACJID010000001">
    <property type="protein sequence ID" value="MBA8924368.1"/>
    <property type="molecule type" value="Genomic_DNA"/>
</dbReference>
<keyword evidence="11" id="KW-1185">Reference proteome</keyword>
<dbReference type="SUPFAM" id="SSF54897">
    <property type="entry name" value="Protease propeptides/inhibitors"/>
    <property type="match status" value="1"/>
</dbReference>
<feature type="domain" description="Peptidase S53" evidence="9">
    <location>
        <begin position="191"/>
        <end position="514"/>
    </location>
</feature>
<proteinExistence type="predicted"/>
<dbReference type="CDD" id="cd04056">
    <property type="entry name" value="Peptidases_S53"/>
    <property type="match status" value="1"/>
</dbReference>
<dbReference type="RefSeq" id="WP_182836721.1">
    <property type="nucleotide sequence ID" value="NZ_BAAABQ010000007.1"/>
</dbReference>
<keyword evidence="5" id="KW-0720">Serine protease</keyword>